<gene>
    <name evidence="1" type="ORF">RM529_11965</name>
</gene>
<dbReference type="RefSeq" id="WP_311485026.1">
    <property type="nucleotide sequence ID" value="NZ_JAVRHP010000065.1"/>
</dbReference>
<sequence>MEYEIDKVWYACYGSNIQEKRFLCYIQGGTPAGALTNYKGCTDTAAPKENHPITINRDLYFAKESPAWSGGGIGFLKPGHNEEAVTLGRQYLIGSDQFTDLVKQELKMEGELAIEFGELIEKGSVICSPGGRYGKLICLGHRDEKPIFSFTSEHYLEDEINPPDKAYLSTIISGLKEIYDLDNQELVEYFRSKTGIKNTPMESSLAEIVENVSSKRL</sequence>
<reference evidence="1 2" key="1">
    <citation type="submission" date="2023-09" db="EMBL/GenBank/DDBJ databases">
        <authorList>
            <person name="Rey-Velasco X."/>
        </authorList>
    </citation>
    <scope>NUCLEOTIDE SEQUENCE [LARGE SCALE GENOMIC DNA]</scope>
    <source>
        <strain evidence="1 2">F297</strain>
    </source>
</reference>
<dbReference type="Gene3D" id="3.10.490.10">
    <property type="entry name" value="Gamma-glutamyl cyclotransferase-like"/>
    <property type="match status" value="1"/>
</dbReference>
<keyword evidence="2" id="KW-1185">Reference proteome</keyword>
<evidence type="ECO:0008006" key="3">
    <source>
        <dbReference type="Google" id="ProtNLM"/>
    </source>
</evidence>
<comment type="caution">
    <text evidence="1">The sequence shown here is derived from an EMBL/GenBank/DDBJ whole genome shotgun (WGS) entry which is preliminary data.</text>
</comment>
<dbReference type="Proteomes" id="UP001248819">
    <property type="component" value="Unassembled WGS sequence"/>
</dbReference>
<evidence type="ECO:0000313" key="1">
    <source>
        <dbReference type="EMBL" id="MDT0650869.1"/>
    </source>
</evidence>
<proteinExistence type="predicted"/>
<name>A0ABU3CWX3_9FLAO</name>
<evidence type="ECO:0000313" key="2">
    <source>
        <dbReference type="Proteomes" id="UP001248819"/>
    </source>
</evidence>
<accession>A0ABU3CWX3</accession>
<protein>
    <recommendedName>
        <fullName evidence="3">Histone deacetylase</fullName>
    </recommendedName>
</protein>
<dbReference type="EMBL" id="JAVRHP010000065">
    <property type="protein sequence ID" value="MDT0650869.1"/>
    <property type="molecule type" value="Genomic_DNA"/>
</dbReference>
<organism evidence="1 2">
    <name type="scientific">Autumnicola edwardsiae</name>
    <dbReference type="NCBI Taxonomy" id="3075594"/>
    <lineage>
        <taxon>Bacteria</taxon>
        <taxon>Pseudomonadati</taxon>
        <taxon>Bacteroidota</taxon>
        <taxon>Flavobacteriia</taxon>
        <taxon>Flavobacteriales</taxon>
        <taxon>Flavobacteriaceae</taxon>
        <taxon>Autumnicola</taxon>
    </lineage>
</organism>